<keyword evidence="1" id="KW-0694">RNA-binding</keyword>
<evidence type="ECO:0000256" key="1">
    <source>
        <dbReference type="PROSITE-ProRule" id="PRU00176"/>
    </source>
</evidence>
<accession>A0ABU6UEF8</accession>
<name>A0ABU6UEF8_9FABA</name>
<gene>
    <name evidence="4" type="ORF">PIB30_039249</name>
</gene>
<reference evidence="4 5" key="1">
    <citation type="journal article" date="2023" name="Plants (Basel)">
        <title>Bridging the Gap: Combining Genomics and Transcriptomics Approaches to Understand Stylosanthes scabra, an Orphan Legume from the Brazilian Caatinga.</title>
        <authorList>
            <person name="Ferreira-Neto J.R.C."/>
            <person name="da Silva M.D."/>
            <person name="Binneck E."/>
            <person name="de Melo N.F."/>
            <person name="da Silva R.H."/>
            <person name="de Melo A.L.T.M."/>
            <person name="Pandolfi V."/>
            <person name="Bustamante F.O."/>
            <person name="Brasileiro-Vidal A.C."/>
            <person name="Benko-Iseppon A.M."/>
        </authorList>
    </citation>
    <scope>NUCLEOTIDE SEQUENCE [LARGE SCALE GENOMIC DNA]</scope>
    <source>
        <tissue evidence="4">Leaves</tissue>
    </source>
</reference>
<feature type="compositionally biased region" description="Acidic residues" evidence="2">
    <location>
        <begin position="469"/>
        <end position="487"/>
    </location>
</feature>
<feature type="compositionally biased region" description="Acidic residues" evidence="2">
    <location>
        <begin position="439"/>
        <end position="461"/>
    </location>
</feature>
<proteinExistence type="predicted"/>
<feature type="domain" description="RRM" evidence="3">
    <location>
        <begin position="195"/>
        <end position="282"/>
    </location>
</feature>
<evidence type="ECO:0000313" key="4">
    <source>
        <dbReference type="EMBL" id="MED6159102.1"/>
    </source>
</evidence>
<feature type="compositionally biased region" description="Acidic residues" evidence="2">
    <location>
        <begin position="87"/>
        <end position="120"/>
    </location>
</feature>
<feature type="compositionally biased region" description="Acidic residues" evidence="2">
    <location>
        <begin position="388"/>
        <end position="398"/>
    </location>
</feature>
<dbReference type="SUPFAM" id="SSF54928">
    <property type="entry name" value="RNA-binding domain, RBD"/>
    <property type="match status" value="1"/>
</dbReference>
<evidence type="ECO:0000313" key="5">
    <source>
        <dbReference type="Proteomes" id="UP001341840"/>
    </source>
</evidence>
<feature type="region of interest" description="Disordered" evidence="2">
    <location>
        <begin position="542"/>
        <end position="580"/>
    </location>
</feature>
<dbReference type="InterPro" id="IPR000504">
    <property type="entry name" value="RRM_dom"/>
</dbReference>
<sequence length="615" mass="68404">MLPSTLLPAPYISFPVRVRTGTCPSFAPARAYHAIVSPLFSRFDLHFHRFRHSHVSLRAARRSPATSSRRRGRRATTQTNHDKFDYYDDDDNDYDDGDDEYYDDDDDEEEEDEEGGDEEGMMPLEKMRRWLNNKPRGFGEGKVYDTFVEDKLLDEMRHSREAQAANLKKLKSGVVSPKNSEEMKKKEAQVVPIGGRVRLVNLPKKKNIHRDLKSAFEGIPGIVNIVPAVLGNKKTRDPICKGFAFVDFKCEADAVRFIELYSGQSIAFGKIQKPIKCELENVHSSSPSPKPSANLNTAPLLMVSDEEEDSNEGINMENSALSSWDGTTLDDSDADNQIYREGEEWSSGGDPDSATVFKEGYGERVEEDGEEDSGDQDSATALVVDYDDKVEEENEEGSVGDNVAATAFMADYDDSVEEEDEEEEGSSDDQDAVTAFMADYDDSVEEEDEEEEEEGSLDDQDAVTAFMADYDDSVEEDEEESSVEDQDAAPAFMADYDDSVEEEDQEEGSVEDQDAATAFLEDDDSVEMQINSEIGSLLLEKVDRKPTAEPNSSAEVEQANVPKKKQTLKQKGKKKVPKLDVPGSAKRLKIKEKAVLSDVFAKYGSKAATAASKES</sequence>
<dbReference type="Proteomes" id="UP001341840">
    <property type="component" value="Unassembled WGS sequence"/>
</dbReference>
<evidence type="ECO:0000256" key="2">
    <source>
        <dbReference type="SAM" id="MobiDB-lite"/>
    </source>
</evidence>
<feature type="region of interest" description="Disordered" evidence="2">
    <location>
        <begin position="387"/>
        <end position="513"/>
    </location>
</feature>
<feature type="compositionally biased region" description="Acidic residues" evidence="2">
    <location>
        <begin position="411"/>
        <end position="431"/>
    </location>
</feature>
<dbReference type="CDD" id="cd00590">
    <property type="entry name" value="RRM_SF"/>
    <property type="match status" value="1"/>
</dbReference>
<protein>
    <recommendedName>
        <fullName evidence="3">RRM domain-containing protein</fullName>
    </recommendedName>
</protein>
<dbReference type="PROSITE" id="PS50102">
    <property type="entry name" value="RRM"/>
    <property type="match status" value="1"/>
</dbReference>
<feature type="compositionally biased region" description="Basic residues" evidence="2">
    <location>
        <begin position="562"/>
        <end position="576"/>
    </location>
</feature>
<organism evidence="4 5">
    <name type="scientific">Stylosanthes scabra</name>
    <dbReference type="NCBI Taxonomy" id="79078"/>
    <lineage>
        <taxon>Eukaryota</taxon>
        <taxon>Viridiplantae</taxon>
        <taxon>Streptophyta</taxon>
        <taxon>Embryophyta</taxon>
        <taxon>Tracheophyta</taxon>
        <taxon>Spermatophyta</taxon>
        <taxon>Magnoliopsida</taxon>
        <taxon>eudicotyledons</taxon>
        <taxon>Gunneridae</taxon>
        <taxon>Pentapetalae</taxon>
        <taxon>rosids</taxon>
        <taxon>fabids</taxon>
        <taxon>Fabales</taxon>
        <taxon>Fabaceae</taxon>
        <taxon>Papilionoideae</taxon>
        <taxon>50 kb inversion clade</taxon>
        <taxon>dalbergioids sensu lato</taxon>
        <taxon>Dalbergieae</taxon>
        <taxon>Pterocarpus clade</taxon>
        <taxon>Stylosanthes</taxon>
    </lineage>
</organism>
<feature type="region of interest" description="Disordered" evidence="2">
    <location>
        <begin position="306"/>
        <end position="334"/>
    </location>
</feature>
<keyword evidence="5" id="KW-1185">Reference proteome</keyword>
<comment type="caution">
    <text evidence="4">The sequence shown here is derived from an EMBL/GenBank/DDBJ whole genome shotgun (WGS) entry which is preliminary data.</text>
</comment>
<dbReference type="InterPro" id="IPR012677">
    <property type="entry name" value="Nucleotide-bd_a/b_plait_sf"/>
</dbReference>
<dbReference type="Gene3D" id="3.30.70.330">
    <property type="match status" value="1"/>
</dbReference>
<dbReference type="PANTHER" id="PTHR37200">
    <property type="entry name" value="RNA-BINDING (RRM/RBD/RNP MOTIFS) FAMILY PROTEIN"/>
    <property type="match status" value="1"/>
</dbReference>
<feature type="compositionally biased region" description="Polar residues" evidence="2">
    <location>
        <begin position="312"/>
        <end position="326"/>
    </location>
</feature>
<dbReference type="EMBL" id="JASCZI010121035">
    <property type="protein sequence ID" value="MED6159102.1"/>
    <property type="molecule type" value="Genomic_DNA"/>
</dbReference>
<evidence type="ECO:0000259" key="3">
    <source>
        <dbReference type="PROSITE" id="PS50102"/>
    </source>
</evidence>
<dbReference type="InterPro" id="IPR035979">
    <property type="entry name" value="RBD_domain_sf"/>
</dbReference>
<dbReference type="PANTHER" id="PTHR37200:SF1">
    <property type="entry name" value="RNA-BINDING (RRM_RBD_RNP MOTIFS) FAMILY PROTEIN"/>
    <property type="match status" value="1"/>
</dbReference>
<feature type="compositionally biased region" description="Acidic residues" evidence="2">
    <location>
        <begin position="495"/>
        <end position="513"/>
    </location>
</feature>
<feature type="region of interest" description="Disordered" evidence="2">
    <location>
        <begin position="58"/>
        <end position="124"/>
    </location>
</feature>